<dbReference type="RefSeq" id="WP_344818341.1">
    <property type="nucleotide sequence ID" value="NZ_BAABCP010000001.1"/>
</dbReference>
<evidence type="ECO:0000313" key="4">
    <source>
        <dbReference type="EMBL" id="GAA3932840.1"/>
    </source>
</evidence>
<dbReference type="InterPro" id="IPR021878">
    <property type="entry name" value="TgpA_N"/>
</dbReference>
<feature type="domain" description="Transglutaminase-like" evidence="3">
    <location>
        <begin position="492"/>
        <end position="563"/>
    </location>
</feature>
<feature type="transmembrane region" description="Helical" evidence="2">
    <location>
        <begin position="614"/>
        <end position="645"/>
    </location>
</feature>
<dbReference type="InterPro" id="IPR038765">
    <property type="entry name" value="Papain-like_cys_pep_sf"/>
</dbReference>
<sequence length="798" mass="84546">MTAATQTPGRGLRPRRALLDLAATAVLMLVALLGFWPSFAGPSFLPAAVGGVVLGLAIAAVCAWRRWGILVITGCTIAAYFLFGGAIALPGTALFRVVPTLDTLQALAVGAVTSWKQLLTTVAPVSADDGHLVVPFILALVGAVTVASLALTLRLAWWALIPAASVLMLVIALGVPDPAFPLVQGVVFAAVTTVWMSLRTWWVPQRGAVDVSEADPTRTAHMRARRLLGGVAVLAVAGVAGSGLGAIASPAEPRHVFRDTIVPPFDVRDYPSPLQAFRKNVRDQVDRTLFTVTGLPKGARVRLAAMDDWDGVVYNVTDGGPGTSSAFAPLRSNMAAGVEGEAATLQFTIGEYSGVWVPGTLVEDQITFDGERAEELRRSGYHNTATGTTVVTAGLREGDAYEVDAVFPDVPSDETLGDTPVVKMRLPELHDVPEELSSMAAEAVTEAETPIAQVRALETLLSKDGFFSHGLGAQAHLSRAGHTAERIATLIGGDQMIGDDEQYAVTMALMAREIGIPARVVMGYYPKEGGDTGSVFEATGDDVHAWVEVNFTGYGWLPFDPTPPEDQVPQDQNTKPRADPKPQVLQPPPPPQEPVDLPPTVPDDREPEDDTPNILGIIGIILAIGGASLLVLLILSSPFIVIGAWKAARRRSRRSARLTADRISGGWDELTDRAIDYGARLSAGGTRVEEAAVVSTALTVPAVTALADRADDQVFGPGDPTPEEVDAFWTEIDSVVSGLGREAGFWKRLKARLSVRSLTGSGRSAGRIQGLREAAAARVRRRPGTIDSSTTRPESETS</sequence>
<dbReference type="Pfam" id="PF01841">
    <property type="entry name" value="Transglut_core"/>
    <property type="match status" value="1"/>
</dbReference>
<feature type="transmembrane region" description="Helical" evidence="2">
    <location>
        <begin position="227"/>
        <end position="248"/>
    </location>
</feature>
<evidence type="ECO:0000256" key="1">
    <source>
        <dbReference type="SAM" id="MobiDB-lite"/>
    </source>
</evidence>
<dbReference type="PANTHER" id="PTHR42736">
    <property type="entry name" value="PROTEIN-GLUTAMINE GAMMA-GLUTAMYLTRANSFERASE"/>
    <property type="match status" value="1"/>
</dbReference>
<keyword evidence="5" id="KW-1185">Reference proteome</keyword>
<dbReference type="Pfam" id="PF11992">
    <property type="entry name" value="TgpA_N"/>
    <property type="match status" value="1"/>
</dbReference>
<feature type="region of interest" description="Disordered" evidence="1">
    <location>
        <begin position="558"/>
        <end position="610"/>
    </location>
</feature>
<feature type="transmembrane region" description="Helical" evidence="2">
    <location>
        <begin position="69"/>
        <end position="89"/>
    </location>
</feature>
<feature type="transmembrane region" description="Helical" evidence="2">
    <location>
        <begin position="17"/>
        <end position="37"/>
    </location>
</feature>
<evidence type="ECO:0000259" key="3">
    <source>
        <dbReference type="SMART" id="SM00460"/>
    </source>
</evidence>
<dbReference type="Proteomes" id="UP001501591">
    <property type="component" value="Unassembled WGS sequence"/>
</dbReference>
<proteinExistence type="predicted"/>
<feature type="transmembrane region" description="Helical" evidence="2">
    <location>
        <begin position="43"/>
        <end position="62"/>
    </location>
</feature>
<evidence type="ECO:0000256" key="2">
    <source>
        <dbReference type="SAM" id="Phobius"/>
    </source>
</evidence>
<dbReference type="SMART" id="SM00460">
    <property type="entry name" value="TGc"/>
    <property type="match status" value="1"/>
</dbReference>
<dbReference type="Gene3D" id="3.10.620.30">
    <property type="match status" value="1"/>
</dbReference>
<dbReference type="InterPro" id="IPR002931">
    <property type="entry name" value="Transglutaminase-like"/>
</dbReference>
<dbReference type="EMBL" id="BAABCP010000001">
    <property type="protein sequence ID" value="GAA3932840.1"/>
    <property type="molecule type" value="Genomic_DNA"/>
</dbReference>
<organism evidence="4 5">
    <name type="scientific">Microbacterium soli</name>
    <dbReference type="NCBI Taxonomy" id="446075"/>
    <lineage>
        <taxon>Bacteria</taxon>
        <taxon>Bacillati</taxon>
        <taxon>Actinomycetota</taxon>
        <taxon>Actinomycetes</taxon>
        <taxon>Micrococcales</taxon>
        <taxon>Microbacteriaceae</taxon>
        <taxon>Microbacterium</taxon>
    </lineage>
</organism>
<keyword evidence="2" id="KW-1133">Transmembrane helix</keyword>
<keyword evidence="2" id="KW-0812">Transmembrane</keyword>
<protein>
    <submittedName>
        <fullName evidence="4">Transglutaminase-like domain-containing protein</fullName>
    </submittedName>
</protein>
<dbReference type="PANTHER" id="PTHR42736:SF1">
    <property type="entry name" value="PROTEIN-GLUTAMINE GAMMA-GLUTAMYLTRANSFERASE"/>
    <property type="match status" value="1"/>
</dbReference>
<feature type="region of interest" description="Disordered" evidence="1">
    <location>
        <begin position="774"/>
        <end position="798"/>
    </location>
</feature>
<feature type="transmembrane region" description="Helical" evidence="2">
    <location>
        <begin position="132"/>
        <end position="150"/>
    </location>
</feature>
<gene>
    <name evidence="4" type="ORF">GCM10022383_09230</name>
</gene>
<accession>A0ABP7MYL0</accession>
<feature type="compositionally biased region" description="Pro residues" evidence="1">
    <location>
        <begin position="585"/>
        <end position="601"/>
    </location>
</feature>
<keyword evidence="2" id="KW-0472">Membrane</keyword>
<dbReference type="SUPFAM" id="SSF54001">
    <property type="entry name" value="Cysteine proteinases"/>
    <property type="match status" value="1"/>
</dbReference>
<reference evidence="5" key="1">
    <citation type="journal article" date="2019" name="Int. J. Syst. Evol. Microbiol.">
        <title>The Global Catalogue of Microorganisms (GCM) 10K type strain sequencing project: providing services to taxonomists for standard genome sequencing and annotation.</title>
        <authorList>
            <consortium name="The Broad Institute Genomics Platform"/>
            <consortium name="The Broad Institute Genome Sequencing Center for Infectious Disease"/>
            <person name="Wu L."/>
            <person name="Ma J."/>
        </authorList>
    </citation>
    <scope>NUCLEOTIDE SEQUENCE [LARGE SCALE GENOMIC DNA]</scope>
    <source>
        <strain evidence="5">JCM 17024</strain>
    </source>
</reference>
<feature type="transmembrane region" description="Helical" evidence="2">
    <location>
        <begin position="155"/>
        <end position="173"/>
    </location>
</feature>
<name>A0ABP7MYL0_9MICO</name>
<feature type="transmembrane region" description="Helical" evidence="2">
    <location>
        <begin position="179"/>
        <end position="198"/>
    </location>
</feature>
<comment type="caution">
    <text evidence="4">The sequence shown here is derived from an EMBL/GenBank/DDBJ whole genome shotgun (WGS) entry which is preliminary data.</text>
</comment>
<dbReference type="InterPro" id="IPR052901">
    <property type="entry name" value="Bact_TGase-like"/>
</dbReference>
<evidence type="ECO:0000313" key="5">
    <source>
        <dbReference type="Proteomes" id="UP001501591"/>
    </source>
</evidence>